<accession>A0A316I9Z1</accession>
<sequence>MPANDNRSLDRILRTVRGHIRTYNLPRPDRLVISTRSRSVHAEFTSGTAADRFAAVLLWTATLHGNEFGLTYGWRDDVRLAATGRTGTGIGIGLVCSGSVFELGGTVEEHDGLNGREHRFANLPGLPTLAEARTDLASFDELARLVASARSVAPDAAGVAA</sequence>
<dbReference type="EMBL" id="QGHB01000001">
    <property type="protein sequence ID" value="PWK90307.1"/>
    <property type="molecule type" value="Genomic_DNA"/>
</dbReference>
<reference evidence="1 2" key="1">
    <citation type="submission" date="2018-05" db="EMBL/GenBank/DDBJ databases">
        <title>Genomic Encyclopedia of Type Strains, Phase IV (KMG-IV): sequencing the most valuable type-strain genomes for metagenomic binning, comparative biology and taxonomic classification.</title>
        <authorList>
            <person name="Goeker M."/>
        </authorList>
    </citation>
    <scope>NUCLEOTIDE SEQUENCE [LARGE SCALE GENOMIC DNA]</scope>
    <source>
        <strain evidence="1 2">DSM 45480</strain>
    </source>
</reference>
<evidence type="ECO:0000313" key="2">
    <source>
        <dbReference type="Proteomes" id="UP000246005"/>
    </source>
</evidence>
<dbReference type="AlphaFoldDB" id="A0A316I9Z1"/>
<name>A0A316I9Z1_9PSEU</name>
<dbReference type="Proteomes" id="UP000246005">
    <property type="component" value="Unassembled WGS sequence"/>
</dbReference>
<dbReference type="RefSeq" id="WP_109629190.1">
    <property type="nucleotide sequence ID" value="NZ_QGHB01000001.1"/>
</dbReference>
<evidence type="ECO:0000313" key="1">
    <source>
        <dbReference type="EMBL" id="PWK90307.1"/>
    </source>
</evidence>
<comment type="caution">
    <text evidence="1">The sequence shown here is derived from an EMBL/GenBank/DDBJ whole genome shotgun (WGS) entry which is preliminary data.</text>
</comment>
<gene>
    <name evidence="1" type="ORF">C8D88_101323</name>
</gene>
<proteinExistence type="predicted"/>
<protein>
    <submittedName>
        <fullName evidence="1">Uncharacterized protein</fullName>
    </submittedName>
</protein>
<organism evidence="1 2">
    <name type="scientific">Lentzea atacamensis</name>
    <dbReference type="NCBI Taxonomy" id="531938"/>
    <lineage>
        <taxon>Bacteria</taxon>
        <taxon>Bacillati</taxon>
        <taxon>Actinomycetota</taxon>
        <taxon>Actinomycetes</taxon>
        <taxon>Pseudonocardiales</taxon>
        <taxon>Pseudonocardiaceae</taxon>
        <taxon>Lentzea</taxon>
    </lineage>
</organism>